<feature type="domain" description="BD-FAE-like" evidence="2">
    <location>
        <begin position="63"/>
        <end position="259"/>
    </location>
</feature>
<reference evidence="3" key="1">
    <citation type="submission" date="2021-04" db="EMBL/GenBank/DDBJ databases">
        <title>Pseudonocardia sp. nov., isolated from sandy soil of mangrove forest.</title>
        <authorList>
            <person name="Zan Z."/>
            <person name="Huang R."/>
            <person name="Liu W."/>
        </authorList>
    </citation>
    <scope>NUCLEOTIDE SEQUENCE</scope>
    <source>
        <strain evidence="3">S2-4</strain>
    </source>
</reference>
<evidence type="ECO:0000313" key="3">
    <source>
        <dbReference type="EMBL" id="MCO1656655.1"/>
    </source>
</evidence>
<gene>
    <name evidence="3" type="ORF">KDL28_16475</name>
</gene>
<comment type="caution">
    <text evidence="3">The sequence shown here is derived from an EMBL/GenBank/DDBJ whole genome shotgun (WGS) entry which is preliminary data.</text>
</comment>
<proteinExistence type="predicted"/>
<keyword evidence="1" id="KW-0378">Hydrolase</keyword>
<protein>
    <submittedName>
        <fullName evidence="3">Prolyl oligopeptidase family serine peptidase</fullName>
    </submittedName>
</protein>
<evidence type="ECO:0000313" key="4">
    <source>
        <dbReference type="Proteomes" id="UP001165283"/>
    </source>
</evidence>
<keyword evidence="4" id="KW-1185">Reference proteome</keyword>
<dbReference type="PANTHER" id="PTHR48081">
    <property type="entry name" value="AB HYDROLASE SUPERFAMILY PROTEIN C4A8.06C"/>
    <property type="match status" value="1"/>
</dbReference>
<evidence type="ECO:0000256" key="1">
    <source>
        <dbReference type="ARBA" id="ARBA00022801"/>
    </source>
</evidence>
<dbReference type="EMBL" id="JAGSOV010000035">
    <property type="protein sequence ID" value="MCO1656655.1"/>
    <property type="molecule type" value="Genomic_DNA"/>
</dbReference>
<dbReference type="Proteomes" id="UP001165283">
    <property type="component" value="Unassembled WGS sequence"/>
</dbReference>
<dbReference type="InterPro" id="IPR049492">
    <property type="entry name" value="BD-FAE-like_dom"/>
</dbReference>
<name>A0ABT1A0Y2_9PSEU</name>
<dbReference type="Pfam" id="PF20434">
    <property type="entry name" value="BD-FAE"/>
    <property type="match status" value="1"/>
</dbReference>
<sequence>MTPRRALGRLVGLGAAVAVLPSLVLACADRRPTPAPSSSPAPTGTPVRLDYGPHPSQFGELTLPDGDGPVRGVVVVVHGGFWRKAYGLELGRPLAEDLVRDGVAVWNVEYRRVGADGGWTATFDDVAAAVDRLAGPGQEAAGGRLALDRVVAVGHSAGGHLAAWLAARPGLPAGAPGAGPAVRLRGAVSQAGVLDLVDAAERRVGQQAVPDLLGGMPSEVPDRYALASPVARLPLGVPVVCVHGTLDANVPIRQSELFVAAAGDAAELVTLPGVDHFAVIDPATDAWRACRDAAFRLLDH</sequence>
<dbReference type="PROSITE" id="PS51257">
    <property type="entry name" value="PROKAR_LIPOPROTEIN"/>
    <property type="match status" value="1"/>
</dbReference>
<evidence type="ECO:0000259" key="2">
    <source>
        <dbReference type="Pfam" id="PF20434"/>
    </source>
</evidence>
<dbReference type="InterPro" id="IPR029058">
    <property type="entry name" value="AB_hydrolase_fold"/>
</dbReference>
<accession>A0ABT1A0Y2</accession>
<organism evidence="3 4">
    <name type="scientific">Pseudonocardia humida</name>
    <dbReference type="NCBI Taxonomy" id="2800819"/>
    <lineage>
        <taxon>Bacteria</taxon>
        <taxon>Bacillati</taxon>
        <taxon>Actinomycetota</taxon>
        <taxon>Actinomycetes</taxon>
        <taxon>Pseudonocardiales</taxon>
        <taxon>Pseudonocardiaceae</taxon>
        <taxon>Pseudonocardia</taxon>
    </lineage>
</organism>
<dbReference type="InterPro" id="IPR050300">
    <property type="entry name" value="GDXG_lipolytic_enzyme"/>
</dbReference>
<dbReference type="Gene3D" id="3.40.50.1820">
    <property type="entry name" value="alpha/beta hydrolase"/>
    <property type="match status" value="1"/>
</dbReference>
<dbReference type="RefSeq" id="WP_252439585.1">
    <property type="nucleotide sequence ID" value="NZ_JAGSOV010000035.1"/>
</dbReference>
<dbReference type="SUPFAM" id="SSF53474">
    <property type="entry name" value="alpha/beta-Hydrolases"/>
    <property type="match status" value="1"/>
</dbReference>